<dbReference type="InterPro" id="IPR003599">
    <property type="entry name" value="Ig_sub"/>
</dbReference>
<keyword evidence="7" id="KW-1015">Disulfide bond</keyword>
<comment type="subcellular location">
    <subcellularLocation>
        <location evidence="1">Cell membrane</location>
        <topology evidence="1">Single-pass type I membrane protein</topology>
    </subcellularLocation>
</comment>
<dbReference type="CDD" id="cd00009">
    <property type="entry name" value="AAA"/>
    <property type="match status" value="1"/>
</dbReference>
<dbReference type="GO" id="GO:0007166">
    <property type="term" value="P:cell surface receptor signaling pathway"/>
    <property type="evidence" value="ECO:0007669"/>
    <property type="project" value="TreeGrafter"/>
</dbReference>
<keyword evidence="5 11" id="KW-1133">Transmembrane helix</keyword>
<evidence type="ECO:0000259" key="13">
    <source>
        <dbReference type="PROSITE" id="PS50835"/>
    </source>
</evidence>
<accession>A0AAN9H2E8</accession>
<dbReference type="SUPFAM" id="SSF52540">
    <property type="entry name" value="P-loop containing nucleoside triphosphate hydrolases"/>
    <property type="match status" value="1"/>
</dbReference>
<evidence type="ECO:0000256" key="1">
    <source>
        <dbReference type="ARBA" id="ARBA00004251"/>
    </source>
</evidence>
<dbReference type="PROSITE" id="PS50835">
    <property type="entry name" value="IG_LIKE"/>
    <property type="match status" value="2"/>
</dbReference>
<evidence type="ECO:0000256" key="3">
    <source>
        <dbReference type="ARBA" id="ARBA00022692"/>
    </source>
</evidence>
<keyword evidence="8" id="KW-0675">Receptor</keyword>
<dbReference type="SMART" id="SM00409">
    <property type="entry name" value="IG"/>
    <property type="match status" value="2"/>
</dbReference>
<dbReference type="Pfam" id="PF22705">
    <property type="entry name" value="C2-set_3"/>
    <property type="match status" value="1"/>
</dbReference>
<evidence type="ECO:0000313" key="15">
    <source>
        <dbReference type="Proteomes" id="UP001364617"/>
    </source>
</evidence>
<keyword evidence="6 11" id="KW-0472">Membrane</keyword>
<evidence type="ECO:0000256" key="4">
    <source>
        <dbReference type="ARBA" id="ARBA00022729"/>
    </source>
</evidence>
<dbReference type="InterPro" id="IPR013783">
    <property type="entry name" value="Ig-like_fold"/>
</dbReference>
<dbReference type="EMBL" id="JAYKXH010000015">
    <property type="protein sequence ID" value="KAK7143040.1"/>
    <property type="molecule type" value="Genomic_DNA"/>
</dbReference>
<evidence type="ECO:0000256" key="10">
    <source>
        <dbReference type="ARBA" id="ARBA00023319"/>
    </source>
</evidence>
<dbReference type="InterPro" id="IPR003593">
    <property type="entry name" value="AAA+_ATPase"/>
</dbReference>
<keyword evidence="9" id="KW-0325">Glycoprotein</keyword>
<feature type="chain" id="PRO_5043027102" description="Ig-like domain-containing protein" evidence="12">
    <location>
        <begin position="30"/>
        <end position="512"/>
    </location>
</feature>
<protein>
    <recommendedName>
        <fullName evidence="13">Ig-like domain-containing protein</fullName>
    </recommendedName>
</protein>
<dbReference type="Gene3D" id="3.40.50.300">
    <property type="entry name" value="P-loop containing nucleotide triphosphate hydrolases"/>
    <property type="match status" value="1"/>
</dbReference>
<dbReference type="InterPro" id="IPR036179">
    <property type="entry name" value="Ig-like_dom_sf"/>
</dbReference>
<keyword evidence="2" id="KW-1003">Cell membrane</keyword>
<evidence type="ECO:0000256" key="5">
    <source>
        <dbReference type="ARBA" id="ARBA00022989"/>
    </source>
</evidence>
<evidence type="ECO:0000256" key="7">
    <source>
        <dbReference type="ARBA" id="ARBA00023157"/>
    </source>
</evidence>
<evidence type="ECO:0000256" key="12">
    <source>
        <dbReference type="SAM" id="SignalP"/>
    </source>
</evidence>
<keyword evidence="3 11" id="KW-0812">Transmembrane</keyword>
<dbReference type="InterPro" id="IPR013106">
    <property type="entry name" value="Ig_V-set"/>
</dbReference>
<evidence type="ECO:0000256" key="11">
    <source>
        <dbReference type="SAM" id="Phobius"/>
    </source>
</evidence>
<dbReference type="GO" id="GO:0071222">
    <property type="term" value="P:cellular response to lipopolysaccharide"/>
    <property type="evidence" value="ECO:0007669"/>
    <property type="project" value="TreeGrafter"/>
</dbReference>
<evidence type="ECO:0000256" key="2">
    <source>
        <dbReference type="ARBA" id="ARBA00022475"/>
    </source>
</evidence>
<dbReference type="GO" id="GO:0006955">
    <property type="term" value="P:immune response"/>
    <property type="evidence" value="ECO:0007669"/>
    <property type="project" value="TreeGrafter"/>
</dbReference>
<evidence type="ECO:0000256" key="6">
    <source>
        <dbReference type="ARBA" id="ARBA00023136"/>
    </source>
</evidence>
<dbReference type="InterPro" id="IPR053896">
    <property type="entry name" value="BTN3A2-like_Ig-C"/>
</dbReference>
<keyword evidence="15" id="KW-1185">Reference proteome</keyword>
<sequence length="512" mass="57156">MRDIHSGSMRGTLVVIFLALLWPAVSVSGLFTVNVQKSSYEAELHGDVELVCVFSAVKRPSDLTVIWTRINPKPDVDVYRLEKGTEKPIYTNDAFRQRAQLIQKQLENSRAVLHLKKLQIKDSGTYRCIVREGDEADYKQVTLNVTAPYTPIKKSVRKAGQDEVELSCESQGFPPPQVFWSDGQNTNLTETSNSSVRSTDEDLVQVFSTLTVRRDLVNNYTCSFLRSGEIQQTASFSIPEEILHECSAQYAWIGAVVVVLLAIIFIYVILRRRNNGQKNRRNESSKCALLFPHSSSANSDSLLTVNENGPQTCHVTSEEPAENPPSLRHVQTQQYSQIDADADVEKRLESYALHSKDDQSLNISSVLPDTRQTVLLYGEPGSGKTTVAQILSSCWAGGLTANALSAPPLHLVLLVDCSAAEGDFFQLLKSRVHYEKPLVSDLRETLLGPADCLLILDGYREGNKDLDETLEGFLTERRMCRVLVTSRPGQCPSLEKTVRTVLQLKQRPEEEI</sequence>
<dbReference type="PANTHER" id="PTHR25466:SF3">
    <property type="entry name" value="PROGRAMMED CELL DEATH 1 LIGAND 1"/>
    <property type="match status" value="1"/>
</dbReference>
<feature type="domain" description="Ig-like" evidence="13">
    <location>
        <begin position="23"/>
        <end position="144"/>
    </location>
</feature>
<feature type="domain" description="Ig-like" evidence="13">
    <location>
        <begin position="148"/>
        <end position="237"/>
    </location>
</feature>
<comment type="caution">
    <text evidence="14">The sequence shown here is derived from an EMBL/GenBank/DDBJ whole genome shotgun (WGS) entry which is preliminary data.</text>
</comment>
<dbReference type="Gene3D" id="2.60.40.10">
    <property type="entry name" value="Immunoglobulins"/>
    <property type="match status" value="2"/>
</dbReference>
<reference evidence="14 15" key="1">
    <citation type="submission" date="2024-02" db="EMBL/GenBank/DDBJ databases">
        <title>Chromosome-level genome assembly of the Eurasian Minnow (Phoxinus phoxinus).</title>
        <authorList>
            <person name="Oriowo T.O."/>
            <person name="Martin S."/>
            <person name="Stange M."/>
            <person name="Chrysostomakis Y."/>
            <person name="Brown T."/>
            <person name="Winkler S."/>
            <person name="Kukowka S."/>
            <person name="Myers E.W."/>
            <person name="Bohne A."/>
        </authorList>
    </citation>
    <scope>NUCLEOTIDE SEQUENCE [LARGE SCALE GENOMIC DNA]</scope>
    <source>
        <strain evidence="14">ZFMK-TIS-60720</strain>
        <tissue evidence="14">Whole Organism</tissue>
    </source>
</reference>
<dbReference type="Pfam" id="PF07686">
    <property type="entry name" value="V-set"/>
    <property type="match status" value="1"/>
</dbReference>
<feature type="signal peptide" evidence="12">
    <location>
        <begin position="1"/>
        <end position="29"/>
    </location>
</feature>
<dbReference type="InterPro" id="IPR007110">
    <property type="entry name" value="Ig-like_dom"/>
</dbReference>
<dbReference type="InterPro" id="IPR007111">
    <property type="entry name" value="NACHT_NTPase"/>
</dbReference>
<evidence type="ECO:0000256" key="8">
    <source>
        <dbReference type="ARBA" id="ARBA00023170"/>
    </source>
</evidence>
<dbReference type="GO" id="GO:0031295">
    <property type="term" value="P:T cell costimulation"/>
    <property type="evidence" value="ECO:0007669"/>
    <property type="project" value="TreeGrafter"/>
</dbReference>
<dbReference type="PANTHER" id="PTHR25466">
    <property type="entry name" value="T-LYMPHOCYTE ACTIVATION ANTIGEN"/>
    <property type="match status" value="1"/>
</dbReference>
<keyword evidence="10" id="KW-0393">Immunoglobulin domain</keyword>
<dbReference type="GO" id="GO:0042130">
    <property type="term" value="P:negative regulation of T cell proliferation"/>
    <property type="evidence" value="ECO:0007669"/>
    <property type="project" value="TreeGrafter"/>
</dbReference>
<dbReference type="Proteomes" id="UP001364617">
    <property type="component" value="Unassembled WGS sequence"/>
</dbReference>
<gene>
    <name evidence="14" type="ORF">R3I93_014260</name>
</gene>
<feature type="transmembrane region" description="Helical" evidence="11">
    <location>
        <begin position="250"/>
        <end position="270"/>
    </location>
</feature>
<keyword evidence="4 12" id="KW-0732">Signal</keyword>
<evidence type="ECO:0000313" key="14">
    <source>
        <dbReference type="EMBL" id="KAK7143040.1"/>
    </source>
</evidence>
<proteinExistence type="predicted"/>
<dbReference type="InterPro" id="IPR027417">
    <property type="entry name" value="P-loop_NTPase"/>
</dbReference>
<dbReference type="GO" id="GO:0009897">
    <property type="term" value="C:external side of plasma membrane"/>
    <property type="evidence" value="ECO:0007669"/>
    <property type="project" value="TreeGrafter"/>
</dbReference>
<name>A0AAN9H2E8_9TELE</name>
<evidence type="ECO:0000256" key="9">
    <source>
        <dbReference type="ARBA" id="ARBA00023180"/>
    </source>
</evidence>
<dbReference type="AlphaFoldDB" id="A0AAN9H2E8"/>
<organism evidence="14 15">
    <name type="scientific">Phoxinus phoxinus</name>
    <name type="common">Eurasian minnow</name>
    <dbReference type="NCBI Taxonomy" id="58324"/>
    <lineage>
        <taxon>Eukaryota</taxon>
        <taxon>Metazoa</taxon>
        <taxon>Chordata</taxon>
        <taxon>Craniata</taxon>
        <taxon>Vertebrata</taxon>
        <taxon>Euteleostomi</taxon>
        <taxon>Actinopterygii</taxon>
        <taxon>Neopterygii</taxon>
        <taxon>Teleostei</taxon>
        <taxon>Ostariophysi</taxon>
        <taxon>Cypriniformes</taxon>
        <taxon>Leuciscidae</taxon>
        <taxon>Phoxininae</taxon>
        <taxon>Phoxinus</taxon>
    </lineage>
</organism>
<dbReference type="InterPro" id="IPR051713">
    <property type="entry name" value="T-cell_Activation_Regulation"/>
</dbReference>
<dbReference type="Pfam" id="PF05729">
    <property type="entry name" value="NACHT"/>
    <property type="match status" value="1"/>
</dbReference>
<dbReference type="SMART" id="SM00382">
    <property type="entry name" value="AAA"/>
    <property type="match status" value="1"/>
</dbReference>
<dbReference type="SUPFAM" id="SSF48726">
    <property type="entry name" value="Immunoglobulin"/>
    <property type="match status" value="2"/>
</dbReference>
<dbReference type="GO" id="GO:0042102">
    <property type="term" value="P:positive regulation of T cell proliferation"/>
    <property type="evidence" value="ECO:0007669"/>
    <property type="project" value="TreeGrafter"/>
</dbReference>